<dbReference type="SUPFAM" id="SSF63380">
    <property type="entry name" value="Riboflavin synthase domain-like"/>
    <property type="match status" value="1"/>
</dbReference>
<dbReference type="Gene3D" id="2.40.30.10">
    <property type="entry name" value="Translation factors"/>
    <property type="match status" value="1"/>
</dbReference>
<dbReference type="PANTHER" id="PTHR43513:SF3">
    <property type="entry name" value="DIHYDROOROTATE DEHYDROGENASE B (NAD(+)), ELECTRON TRANSFER SUBUNIT-RELATED"/>
    <property type="match status" value="1"/>
</dbReference>
<dbReference type="NCBIfam" id="NF004470">
    <property type="entry name" value="PRK05802.1"/>
    <property type="match status" value="1"/>
</dbReference>
<reference evidence="1 2" key="1">
    <citation type="submission" date="2013-12" db="EMBL/GenBank/DDBJ databases">
        <title>Draft genome sequence of Caloranaerobacter sp. H53214.</title>
        <authorList>
            <person name="Jiang L.J."/>
            <person name="Shao Z.Z."/>
            <person name="Long M.N."/>
        </authorList>
    </citation>
    <scope>NUCLEOTIDE SEQUENCE [LARGE SCALE GENOMIC DNA]</scope>
    <source>
        <strain evidence="1 2">H53214</strain>
    </source>
</reference>
<dbReference type="EMBL" id="AZTB01000001">
    <property type="protein sequence ID" value="KGG81389.1"/>
    <property type="molecule type" value="Genomic_DNA"/>
</dbReference>
<dbReference type="CDD" id="cd06192">
    <property type="entry name" value="DHOD_e_trans_like"/>
    <property type="match status" value="1"/>
</dbReference>
<dbReference type="STRING" id="1156417.Y919_00035"/>
<dbReference type="PROSITE" id="PS00197">
    <property type="entry name" value="2FE2S_FER_1"/>
    <property type="match status" value="1"/>
</dbReference>
<dbReference type="AlphaFoldDB" id="A0A096CXR8"/>
<sequence>MVQHRIECVDIGSEYCPCHLAETNDCLICSHLQGKEFCDCNWRGVCVYQEYVWNGNKSKSLRSETVCEIEKKIEHEGNLTILKIKTSRTLSRQLKEPGAYVFLRDVNLPHYYDVPMSVMDADDMNEYIYIAYQTIGAKTKMLKKLNDKVLVRGPFWNGLIGIKYIKSTRNENCLILARGIAQAPTLSVIKKLNRNGCNLKVILDKGRVGKIFLSKYLKDLKIGYTEVNLMENEGELLVDSILAKENYGLVYVGGSDLLQKRILDLLEKNNCNSNLVVTNNEKFCCGEGICGSCTTFTENGEIIKACKSQMDVKKTVERRNMFG</sequence>
<evidence type="ECO:0000313" key="2">
    <source>
        <dbReference type="Proteomes" id="UP000029622"/>
    </source>
</evidence>
<dbReference type="Proteomes" id="UP000029622">
    <property type="component" value="Unassembled WGS sequence"/>
</dbReference>
<dbReference type="PANTHER" id="PTHR43513">
    <property type="entry name" value="DIHYDROOROTATE DEHYDROGENASE B (NAD(+)), ELECTRON TRANSFER SUBUNIT"/>
    <property type="match status" value="1"/>
</dbReference>
<proteinExistence type="predicted"/>
<accession>A0A096CXR8</accession>
<dbReference type="RefSeq" id="WP_035161103.1">
    <property type="nucleotide sequence ID" value="NZ_AZTB01000001.1"/>
</dbReference>
<gene>
    <name evidence="1" type="ORF">Y919_00035</name>
</gene>
<dbReference type="SUPFAM" id="SSF52343">
    <property type="entry name" value="Ferredoxin reductase-like, C-terminal NADP-linked domain"/>
    <property type="match status" value="1"/>
</dbReference>
<dbReference type="GO" id="GO:0051537">
    <property type="term" value="F:2 iron, 2 sulfur cluster binding"/>
    <property type="evidence" value="ECO:0007669"/>
    <property type="project" value="InterPro"/>
</dbReference>
<name>A0A096CXR8_9FIRM</name>
<organism evidence="1 2">
    <name type="scientific">Caloranaerobacter azorensis H53214</name>
    <dbReference type="NCBI Taxonomy" id="1156417"/>
    <lineage>
        <taxon>Bacteria</taxon>
        <taxon>Bacillati</taxon>
        <taxon>Bacillota</taxon>
        <taxon>Tissierellia</taxon>
        <taxon>Tissierellales</taxon>
        <taxon>Thermohalobacteraceae</taxon>
        <taxon>Caloranaerobacter</taxon>
    </lineage>
</organism>
<dbReference type="InterPro" id="IPR039261">
    <property type="entry name" value="FNR_nucleotide-bd"/>
</dbReference>
<dbReference type="InterPro" id="IPR017938">
    <property type="entry name" value="Riboflavin_synthase-like_b-brl"/>
</dbReference>
<comment type="caution">
    <text evidence="1">The sequence shown here is derived from an EMBL/GenBank/DDBJ whole genome shotgun (WGS) entry which is preliminary data.</text>
</comment>
<dbReference type="InterPro" id="IPR050353">
    <property type="entry name" value="PyrK_electron_transfer"/>
</dbReference>
<evidence type="ECO:0000313" key="1">
    <source>
        <dbReference type="EMBL" id="KGG81389.1"/>
    </source>
</evidence>
<dbReference type="InterPro" id="IPR006058">
    <property type="entry name" value="2Fe2S_fd_BS"/>
</dbReference>
<protein>
    <submittedName>
        <fullName evidence="1">2-polyprenylphenol hydroxylase</fullName>
    </submittedName>
</protein>